<sequence length="129" mass="14578">MRKSPNDLAFLGELQHGVYDDECEGLTEEEINAFYGFAEDGESLDLDGTSDQGSEDSEDSEDSYEYDNEEHNEPGSVDNMHNEQGSEDDMDLDSDHDSDTKVSDHDFDTKFPWDLVHSIKKGWTCLKAD</sequence>
<dbReference type="GeneID" id="6081810"/>
<dbReference type="RefSeq" id="XP_001886173.1">
    <property type="nucleotide sequence ID" value="XM_001886138.1"/>
</dbReference>
<dbReference type="EMBL" id="DS547137">
    <property type="protein sequence ID" value="EDR01571.1"/>
    <property type="molecule type" value="Genomic_DNA"/>
</dbReference>
<dbReference type="RefSeq" id="XP_001887647.1">
    <property type="nucleotide sequence ID" value="XM_001887612.1"/>
</dbReference>
<dbReference type="AlphaFoldDB" id="B0D1Z6"/>
<dbReference type="KEGG" id="lbc:LACBIDRAFT_331753"/>
<protein>
    <submittedName>
        <fullName evidence="4">Predicted protein</fullName>
    </submittedName>
</protein>
<keyword evidence="5" id="KW-1185">Reference proteome</keyword>
<dbReference type="GeneID" id="6073062"/>
<dbReference type="EMBL" id="DS547095">
    <property type="protein sequence ID" value="EDR11728.1"/>
    <property type="molecule type" value="Genomic_DNA"/>
</dbReference>
<dbReference type="HOGENOM" id="CLU_1949183_0_0_1"/>
<proteinExistence type="predicted"/>
<evidence type="ECO:0000256" key="1">
    <source>
        <dbReference type="SAM" id="MobiDB-lite"/>
    </source>
</evidence>
<dbReference type="GeneID" id="6083400"/>
<dbReference type="Proteomes" id="UP000001194">
    <property type="component" value="Unassembled WGS sequence"/>
</dbReference>
<dbReference type="KEGG" id="lbc:LACBIDRAFT_324490"/>
<evidence type="ECO:0000313" key="3">
    <source>
        <dbReference type="EMBL" id="EDR03032.1"/>
    </source>
</evidence>
<gene>
    <name evidence="4" type="ORF">LACBIDRAFT_324490</name>
    <name evidence="3" type="ORF">LACBIDRAFT_331753</name>
    <name evidence="2" type="ORF">LACBIDRAFT_333044</name>
</gene>
<dbReference type="OrthoDB" id="3013454at2759"/>
<evidence type="ECO:0000313" key="4">
    <source>
        <dbReference type="EMBL" id="EDR11728.1"/>
    </source>
</evidence>
<feature type="compositionally biased region" description="Acidic residues" evidence="1">
    <location>
        <begin position="53"/>
        <end position="70"/>
    </location>
</feature>
<evidence type="ECO:0000313" key="5">
    <source>
        <dbReference type="Proteomes" id="UP000001194"/>
    </source>
</evidence>
<accession>B0D1Z6</accession>
<dbReference type="RefSeq" id="XP_001877625.1">
    <property type="nucleotide sequence ID" value="XM_001877590.1"/>
</dbReference>
<dbReference type="InParanoid" id="B0D1Z6"/>
<evidence type="ECO:0000313" key="2">
    <source>
        <dbReference type="EMBL" id="EDR01571.1"/>
    </source>
</evidence>
<feature type="region of interest" description="Disordered" evidence="1">
    <location>
        <begin position="38"/>
        <end position="107"/>
    </location>
</feature>
<organism evidence="5">
    <name type="scientific">Laccaria bicolor (strain S238N-H82 / ATCC MYA-4686)</name>
    <name type="common">Bicoloured deceiver</name>
    <name type="synonym">Laccaria laccata var. bicolor</name>
    <dbReference type="NCBI Taxonomy" id="486041"/>
    <lineage>
        <taxon>Eukaryota</taxon>
        <taxon>Fungi</taxon>
        <taxon>Dikarya</taxon>
        <taxon>Basidiomycota</taxon>
        <taxon>Agaricomycotina</taxon>
        <taxon>Agaricomycetes</taxon>
        <taxon>Agaricomycetidae</taxon>
        <taxon>Agaricales</taxon>
        <taxon>Agaricineae</taxon>
        <taxon>Hydnangiaceae</taxon>
        <taxon>Laccaria</taxon>
    </lineage>
</organism>
<dbReference type="KEGG" id="lbc:LACBIDRAFT_333044"/>
<feature type="compositionally biased region" description="Basic and acidic residues" evidence="1">
    <location>
        <begin position="93"/>
        <end position="107"/>
    </location>
</feature>
<reference evidence="4 5" key="1">
    <citation type="journal article" date="2008" name="Nature">
        <title>The genome of Laccaria bicolor provides insights into mycorrhizal symbiosis.</title>
        <authorList>
            <person name="Martin F."/>
            <person name="Aerts A."/>
            <person name="Ahren D."/>
            <person name="Brun A."/>
            <person name="Danchin E.G.J."/>
            <person name="Duchaussoy F."/>
            <person name="Gibon J."/>
            <person name="Kohler A."/>
            <person name="Lindquist E."/>
            <person name="Pereda V."/>
            <person name="Salamov A."/>
            <person name="Shapiro H.J."/>
            <person name="Wuyts J."/>
            <person name="Blaudez D."/>
            <person name="Buee M."/>
            <person name="Brokstein P."/>
            <person name="Canbaeck B."/>
            <person name="Cohen D."/>
            <person name="Courty P.E."/>
            <person name="Coutinho P.M."/>
            <person name="Delaruelle C."/>
            <person name="Detter J.C."/>
            <person name="Deveau A."/>
            <person name="DiFazio S."/>
            <person name="Duplessis S."/>
            <person name="Fraissinet-Tachet L."/>
            <person name="Lucic E."/>
            <person name="Frey-Klett P."/>
            <person name="Fourrey C."/>
            <person name="Feussner I."/>
            <person name="Gay G."/>
            <person name="Grimwood J."/>
            <person name="Hoegger P.J."/>
            <person name="Jain P."/>
            <person name="Kilaru S."/>
            <person name="Labbe J."/>
            <person name="Lin Y.C."/>
            <person name="Legue V."/>
            <person name="Le Tacon F."/>
            <person name="Marmeisse R."/>
            <person name="Melayah D."/>
            <person name="Montanini B."/>
            <person name="Muratet M."/>
            <person name="Nehls U."/>
            <person name="Niculita-Hirzel H."/>
            <person name="Oudot-Le Secq M.P."/>
            <person name="Peter M."/>
            <person name="Quesneville H."/>
            <person name="Rajashekar B."/>
            <person name="Reich M."/>
            <person name="Rouhier N."/>
            <person name="Schmutz J."/>
            <person name="Yin T."/>
            <person name="Chalot M."/>
            <person name="Henrissat B."/>
            <person name="Kuees U."/>
            <person name="Lucas S."/>
            <person name="Van de Peer Y."/>
            <person name="Podila G.K."/>
            <person name="Polle A."/>
            <person name="Pukkila P.J."/>
            <person name="Richardson P.M."/>
            <person name="Rouze P."/>
            <person name="Sanders I.R."/>
            <person name="Stajich J.E."/>
            <person name="Tunlid A."/>
            <person name="Tuskan G."/>
            <person name="Grigoriev I.V."/>
        </authorList>
    </citation>
    <scope>NUCLEOTIDE SEQUENCE [LARGE SCALE GENOMIC DNA]</scope>
    <source>
        <strain evidence="5">S238N-H82 / ATCC MYA-4686</strain>
    </source>
</reference>
<name>B0D1Z6_LACBS</name>
<dbReference type="EMBL" id="DS547126">
    <property type="protein sequence ID" value="EDR03032.1"/>
    <property type="molecule type" value="Genomic_DNA"/>
</dbReference>